<evidence type="ECO:0000313" key="2">
    <source>
        <dbReference type="Proteomes" id="UP001148838"/>
    </source>
</evidence>
<comment type="caution">
    <text evidence="1">The sequence shown here is derived from an EMBL/GenBank/DDBJ whole genome shotgun (WGS) entry which is preliminary data.</text>
</comment>
<proteinExistence type="predicted"/>
<name>A0ABQ8S934_PERAM</name>
<organism evidence="1 2">
    <name type="scientific">Periplaneta americana</name>
    <name type="common">American cockroach</name>
    <name type="synonym">Blatta americana</name>
    <dbReference type="NCBI Taxonomy" id="6978"/>
    <lineage>
        <taxon>Eukaryota</taxon>
        <taxon>Metazoa</taxon>
        <taxon>Ecdysozoa</taxon>
        <taxon>Arthropoda</taxon>
        <taxon>Hexapoda</taxon>
        <taxon>Insecta</taxon>
        <taxon>Pterygota</taxon>
        <taxon>Neoptera</taxon>
        <taxon>Polyneoptera</taxon>
        <taxon>Dictyoptera</taxon>
        <taxon>Blattodea</taxon>
        <taxon>Blattoidea</taxon>
        <taxon>Blattidae</taxon>
        <taxon>Blattinae</taxon>
        <taxon>Periplaneta</taxon>
    </lineage>
</organism>
<sequence>MYEEEKPPPVSYEYYTKIFNTRFNIAFGYLCFDICSACDKYQANAKVLQQKLSDSSLSGDEKHNIENQIKTAQVENEVHKHKAEVFYNRKPKARKNSMKNPLISDVLPILWDKFKDLQLLQQFCCADAAEYYNKLYRKSPSI</sequence>
<gene>
    <name evidence="1" type="ORF">ANN_19157</name>
</gene>
<reference evidence="1 2" key="1">
    <citation type="journal article" date="2022" name="Allergy">
        <title>Genome assembly and annotation of Periplaneta americana reveal a comprehensive cockroach allergen profile.</title>
        <authorList>
            <person name="Wang L."/>
            <person name="Xiong Q."/>
            <person name="Saelim N."/>
            <person name="Wang L."/>
            <person name="Nong W."/>
            <person name="Wan A.T."/>
            <person name="Shi M."/>
            <person name="Liu X."/>
            <person name="Cao Q."/>
            <person name="Hui J.H.L."/>
            <person name="Sookrung N."/>
            <person name="Leung T.F."/>
            <person name="Tungtrongchitr A."/>
            <person name="Tsui S.K.W."/>
        </authorList>
    </citation>
    <scope>NUCLEOTIDE SEQUENCE [LARGE SCALE GENOMIC DNA]</scope>
    <source>
        <strain evidence="1">PWHHKU_190912</strain>
    </source>
</reference>
<dbReference type="Proteomes" id="UP001148838">
    <property type="component" value="Unassembled WGS sequence"/>
</dbReference>
<evidence type="ECO:0000313" key="1">
    <source>
        <dbReference type="EMBL" id="KAJ4430569.1"/>
    </source>
</evidence>
<keyword evidence="2" id="KW-1185">Reference proteome</keyword>
<protein>
    <submittedName>
        <fullName evidence="1">Uncharacterized protein</fullName>
    </submittedName>
</protein>
<dbReference type="EMBL" id="JAJSOF020000031">
    <property type="protein sequence ID" value="KAJ4430569.1"/>
    <property type="molecule type" value="Genomic_DNA"/>
</dbReference>
<accession>A0ABQ8S934</accession>